<dbReference type="GO" id="GO:0030246">
    <property type="term" value="F:carbohydrate binding"/>
    <property type="evidence" value="ECO:0007669"/>
    <property type="project" value="UniProtKB-KW"/>
</dbReference>
<feature type="domain" description="Galectin" evidence="2">
    <location>
        <begin position="41"/>
        <end position="168"/>
    </location>
</feature>
<evidence type="ECO:0000313" key="5">
    <source>
        <dbReference type="Proteomes" id="UP000002254"/>
    </source>
</evidence>
<evidence type="ECO:0000313" key="4">
    <source>
        <dbReference type="Ensembl" id="ENSCAFP00000043631.2"/>
    </source>
</evidence>
<name>A0A8P0NU35_CANLF</name>
<dbReference type="AlphaFoldDB" id="A0A8P0NU35"/>
<reference evidence="4 5" key="1">
    <citation type="journal article" date="2005" name="Nature">
        <title>Genome sequence, comparative analysis and haplotype structure of the domestic dog.</title>
        <authorList>
            <consortium name="Broad Sequencing Platform"/>
            <person name="Lindblad-Toh K."/>
            <person name="Wade C.M."/>
            <person name="Mikkelsen T.S."/>
            <person name="Karlsson E.K."/>
            <person name="Jaffe D.B."/>
            <person name="Kamal M."/>
            <person name="Clamp M."/>
            <person name="Chang J.L."/>
            <person name="Kulbokas E.J. III"/>
            <person name="Zody M.C."/>
            <person name="Mauceli E."/>
            <person name="Xie X."/>
            <person name="Breen M."/>
            <person name="Wayne R.K."/>
            <person name="Ostrander E.A."/>
            <person name="Ponting C.P."/>
            <person name="Galibert F."/>
            <person name="Smith D.R."/>
            <person name="DeJong P.J."/>
            <person name="Kirkness E."/>
            <person name="Alvarez P."/>
            <person name="Biagi T."/>
            <person name="Brockman W."/>
            <person name="Butler J."/>
            <person name="Chin C.W."/>
            <person name="Cook A."/>
            <person name="Cuff J."/>
            <person name="Daly M.J."/>
            <person name="DeCaprio D."/>
            <person name="Gnerre S."/>
            <person name="Grabherr M."/>
            <person name="Kellis M."/>
            <person name="Kleber M."/>
            <person name="Bardeleben C."/>
            <person name="Goodstadt L."/>
            <person name="Heger A."/>
            <person name="Hitte C."/>
            <person name="Kim L."/>
            <person name="Koepfli K.P."/>
            <person name="Parker H.G."/>
            <person name="Pollinger J.P."/>
            <person name="Searle S.M."/>
            <person name="Sutter N.B."/>
            <person name="Thomas R."/>
            <person name="Webber C."/>
            <person name="Baldwin J."/>
            <person name="Abebe A."/>
            <person name="Abouelleil A."/>
            <person name="Aftuck L."/>
            <person name="Ait-Zahra M."/>
            <person name="Aldredge T."/>
            <person name="Allen N."/>
            <person name="An P."/>
            <person name="Anderson S."/>
            <person name="Antoine C."/>
            <person name="Arachchi H."/>
            <person name="Aslam A."/>
            <person name="Ayotte L."/>
            <person name="Bachantsang P."/>
            <person name="Barry A."/>
            <person name="Bayul T."/>
            <person name="Benamara M."/>
            <person name="Berlin A."/>
            <person name="Bessette D."/>
            <person name="Blitshteyn B."/>
            <person name="Bloom T."/>
            <person name="Blye J."/>
            <person name="Boguslavskiy L."/>
            <person name="Bonnet C."/>
            <person name="Boukhgalter B."/>
            <person name="Brown A."/>
            <person name="Cahill P."/>
            <person name="Calixte N."/>
            <person name="Camarata J."/>
            <person name="Cheshatsang Y."/>
            <person name="Chu J."/>
            <person name="Citroen M."/>
            <person name="Collymore A."/>
            <person name="Cooke P."/>
            <person name="Dawoe T."/>
            <person name="Daza R."/>
            <person name="Decktor K."/>
            <person name="DeGray S."/>
            <person name="Dhargay N."/>
            <person name="Dooley K."/>
            <person name="Dooley K."/>
            <person name="Dorje P."/>
            <person name="Dorjee K."/>
            <person name="Dorris L."/>
            <person name="Duffey N."/>
            <person name="Dupes A."/>
            <person name="Egbiremolen O."/>
            <person name="Elong R."/>
            <person name="Falk J."/>
            <person name="Farina A."/>
            <person name="Faro S."/>
            <person name="Ferguson D."/>
            <person name="Ferreira P."/>
            <person name="Fisher S."/>
            <person name="FitzGerald M."/>
            <person name="Foley K."/>
            <person name="Foley C."/>
            <person name="Franke A."/>
            <person name="Friedrich D."/>
            <person name="Gage D."/>
            <person name="Garber M."/>
            <person name="Gearin G."/>
            <person name="Giannoukos G."/>
            <person name="Goode T."/>
            <person name="Goyette A."/>
            <person name="Graham J."/>
            <person name="Grandbois E."/>
            <person name="Gyaltsen K."/>
            <person name="Hafez N."/>
            <person name="Hagopian D."/>
            <person name="Hagos B."/>
            <person name="Hall J."/>
            <person name="Healy C."/>
            <person name="Hegarty R."/>
            <person name="Honan T."/>
            <person name="Horn A."/>
            <person name="Houde N."/>
            <person name="Hughes L."/>
            <person name="Hunnicutt L."/>
            <person name="Husby M."/>
            <person name="Jester B."/>
            <person name="Jones C."/>
            <person name="Kamat A."/>
            <person name="Kanga B."/>
            <person name="Kells C."/>
            <person name="Khazanovich D."/>
            <person name="Kieu A.C."/>
            <person name="Kisner P."/>
            <person name="Kumar M."/>
            <person name="Lance K."/>
            <person name="Landers T."/>
            <person name="Lara M."/>
            <person name="Lee W."/>
            <person name="Leger J.P."/>
            <person name="Lennon N."/>
            <person name="Leuper L."/>
            <person name="LeVine S."/>
            <person name="Liu J."/>
            <person name="Liu X."/>
            <person name="Lokyitsang Y."/>
            <person name="Lokyitsang T."/>
            <person name="Lui A."/>
            <person name="Macdonald J."/>
            <person name="Major J."/>
            <person name="Marabella R."/>
            <person name="Maru K."/>
            <person name="Matthews C."/>
            <person name="McDonough S."/>
            <person name="Mehta T."/>
            <person name="Meldrim J."/>
            <person name="Melnikov A."/>
            <person name="Meneus L."/>
            <person name="Mihalev A."/>
            <person name="Mihova T."/>
            <person name="Miller K."/>
            <person name="Mittelman R."/>
            <person name="Mlenga V."/>
            <person name="Mulrain L."/>
            <person name="Munson G."/>
            <person name="Navidi A."/>
            <person name="Naylor J."/>
            <person name="Nguyen T."/>
            <person name="Nguyen N."/>
            <person name="Nguyen C."/>
            <person name="Nguyen T."/>
            <person name="Nicol R."/>
            <person name="Norbu N."/>
            <person name="Norbu C."/>
            <person name="Novod N."/>
            <person name="Nyima T."/>
            <person name="Olandt P."/>
            <person name="O'Neill B."/>
            <person name="O'Neill K."/>
            <person name="Osman S."/>
            <person name="Oyono L."/>
            <person name="Patti C."/>
            <person name="Perrin D."/>
            <person name="Phunkhang P."/>
            <person name="Pierre F."/>
            <person name="Priest M."/>
            <person name="Rachupka A."/>
            <person name="Raghuraman S."/>
            <person name="Rameau R."/>
            <person name="Ray V."/>
            <person name="Raymond C."/>
            <person name="Rege F."/>
            <person name="Rise C."/>
            <person name="Rogers J."/>
            <person name="Rogov P."/>
            <person name="Sahalie J."/>
            <person name="Settipalli S."/>
            <person name="Sharpe T."/>
            <person name="Shea T."/>
            <person name="Sheehan M."/>
            <person name="Sherpa N."/>
            <person name="Shi J."/>
            <person name="Shih D."/>
            <person name="Sloan J."/>
            <person name="Smith C."/>
            <person name="Sparrow T."/>
            <person name="Stalker J."/>
            <person name="Stange-Thomann N."/>
            <person name="Stavropoulos S."/>
            <person name="Stone C."/>
            <person name="Stone S."/>
            <person name="Sykes S."/>
            <person name="Tchuinga P."/>
            <person name="Tenzing P."/>
            <person name="Tesfaye S."/>
            <person name="Thoulutsang D."/>
            <person name="Thoulutsang Y."/>
            <person name="Topham K."/>
            <person name="Topping I."/>
            <person name="Tsamla T."/>
            <person name="Vassiliev H."/>
            <person name="Venkataraman V."/>
            <person name="Vo A."/>
            <person name="Wangchuk T."/>
            <person name="Wangdi T."/>
            <person name="Weiand M."/>
            <person name="Wilkinson J."/>
            <person name="Wilson A."/>
            <person name="Yadav S."/>
            <person name="Yang S."/>
            <person name="Yang X."/>
            <person name="Young G."/>
            <person name="Yu Q."/>
            <person name="Zainoun J."/>
            <person name="Zembek L."/>
            <person name="Zimmer A."/>
            <person name="Lander E.S."/>
        </authorList>
    </citation>
    <scope>NUCLEOTIDE SEQUENCE [LARGE SCALE GENOMIC DNA]</scope>
    <source>
        <strain evidence="4">Boxer</strain>
    </source>
</reference>
<protein>
    <submittedName>
        <fullName evidence="4">Galectin 2</fullName>
    </submittedName>
</protein>
<dbReference type="SMART" id="SM00276">
    <property type="entry name" value="GLECT"/>
    <property type="match status" value="1"/>
</dbReference>
<dbReference type="FunCoup" id="A0A8P0NU35">
    <property type="interactions" value="12"/>
</dbReference>
<reference evidence="4" key="2">
    <citation type="submission" date="2025-08" db="UniProtKB">
        <authorList>
            <consortium name="Ensembl"/>
        </authorList>
    </citation>
    <scope>IDENTIFICATION</scope>
</reference>
<accession>A0A8P0NU35</accession>
<dbReference type="SMART" id="SM00908">
    <property type="entry name" value="Gal-bind_lectin"/>
    <property type="match status" value="1"/>
</dbReference>
<dbReference type="InterPro" id="IPR001079">
    <property type="entry name" value="Galectin_CRD"/>
</dbReference>
<dbReference type="InterPro" id="IPR013320">
    <property type="entry name" value="ConA-like_dom_sf"/>
</dbReference>
<proteinExistence type="predicted"/>
<dbReference type="Proteomes" id="UP000002254">
    <property type="component" value="Chromosome 10"/>
</dbReference>
<dbReference type="Ensembl" id="ENSCAFT00000087686.2">
    <property type="protein sequence ID" value="ENSCAFP00000043631.2"/>
    <property type="gene ID" value="ENSCAFG00000001484.5"/>
</dbReference>
<evidence type="ECO:0000256" key="1">
    <source>
        <dbReference type="ARBA" id="ARBA00022734"/>
    </source>
</evidence>
<dbReference type="InterPro" id="IPR044156">
    <property type="entry name" value="Galectin-like"/>
</dbReference>
<dbReference type="PANTHER" id="PTHR11346">
    <property type="entry name" value="GALECTIN"/>
    <property type="match status" value="1"/>
</dbReference>
<keyword evidence="1" id="KW-0430">Lectin</keyword>
<feature type="domain" description="Galectin" evidence="3">
    <location>
        <begin position="46"/>
        <end position="167"/>
    </location>
</feature>
<dbReference type="Pfam" id="PF00337">
    <property type="entry name" value="Gal-bind_lectin"/>
    <property type="match status" value="1"/>
</dbReference>
<dbReference type="CDD" id="cd00070">
    <property type="entry name" value="GLECT"/>
    <property type="match status" value="1"/>
</dbReference>
<dbReference type="FunFam" id="2.60.120.200:FF:000021">
    <property type="entry name" value="Galectin"/>
    <property type="match status" value="1"/>
</dbReference>
<dbReference type="SUPFAM" id="SSF49899">
    <property type="entry name" value="Concanavalin A-like lectins/glucanases"/>
    <property type="match status" value="1"/>
</dbReference>
<evidence type="ECO:0000259" key="2">
    <source>
        <dbReference type="SMART" id="SM00276"/>
    </source>
</evidence>
<organism evidence="4 5">
    <name type="scientific">Canis lupus familiaris</name>
    <name type="common">Dog</name>
    <name type="synonym">Canis familiaris</name>
    <dbReference type="NCBI Taxonomy" id="9615"/>
    <lineage>
        <taxon>Eukaryota</taxon>
        <taxon>Metazoa</taxon>
        <taxon>Chordata</taxon>
        <taxon>Craniata</taxon>
        <taxon>Vertebrata</taxon>
        <taxon>Euteleostomi</taxon>
        <taxon>Mammalia</taxon>
        <taxon>Eutheria</taxon>
        <taxon>Laurasiatheria</taxon>
        <taxon>Carnivora</taxon>
        <taxon>Caniformia</taxon>
        <taxon>Canidae</taxon>
        <taxon>Canis</taxon>
    </lineage>
</organism>
<sequence length="168" mass="18495">METTLARQTRAAEQSPFWESTLTQASRSLGDLQSGAATMSGKFEVMNMDMKLGGTLKIKGKIAGDADGFVINLGQGSDKLNLHFNPRFHESVIVCNSRDGNWGQEQRDKHMCFSPGSEVKFTVTFENDGFKVKLPDGHQLTFPNRLGHSHLSYLGVQGGLKVSSFKIE</sequence>
<dbReference type="OrthoDB" id="8918229at2759"/>
<gene>
    <name evidence="4" type="primary">LGALS2</name>
</gene>
<evidence type="ECO:0000259" key="3">
    <source>
        <dbReference type="SMART" id="SM00908"/>
    </source>
</evidence>
<dbReference type="PANTHER" id="PTHR11346:SF104">
    <property type="entry name" value="GALECTIN-2"/>
    <property type="match status" value="1"/>
</dbReference>
<dbReference type="Gene3D" id="2.60.120.200">
    <property type="match status" value="1"/>
</dbReference>